<feature type="domain" description="Type II secretion system protein GspF" evidence="7">
    <location>
        <begin position="129"/>
        <end position="256"/>
    </location>
</feature>
<keyword evidence="4 6" id="KW-1133">Transmembrane helix</keyword>
<evidence type="ECO:0000313" key="9">
    <source>
        <dbReference type="Proteomes" id="UP000179243"/>
    </source>
</evidence>
<feature type="transmembrane region" description="Helical" evidence="6">
    <location>
        <begin position="79"/>
        <end position="106"/>
    </location>
</feature>
<evidence type="ECO:0000313" key="8">
    <source>
        <dbReference type="EMBL" id="OGK04636.1"/>
    </source>
</evidence>
<dbReference type="Pfam" id="PF00482">
    <property type="entry name" value="T2SSF"/>
    <property type="match status" value="1"/>
</dbReference>
<evidence type="ECO:0000256" key="1">
    <source>
        <dbReference type="ARBA" id="ARBA00004651"/>
    </source>
</evidence>
<keyword evidence="3 6" id="KW-0812">Transmembrane</keyword>
<comment type="subcellular location">
    <subcellularLocation>
        <location evidence="1">Cell membrane</location>
        <topology evidence="1">Multi-pass membrane protein</topology>
    </subcellularLocation>
</comment>
<dbReference type="PANTHER" id="PTHR35007">
    <property type="entry name" value="INTEGRAL MEMBRANE PROTEIN-RELATED"/>
    <property type="match status" value="1"/>
</dbReference>
<feature type="transmembrane region" description="Helical" evidence="6">
    <location>
        <begin position="239"/>
        <end position="264"/>
    </location>
</feature>
<organism evidence="8 9">
    <name type="scientific">Candidatus Raymondbacteria bacterium RIFOXYD12_FULL_49_13</name>
    <dbReference type="NCBI Taxonomy" id="1817890"/>
    <lineage>
        <taxon>Bacteria</taxon>
        <taxon>Raymondiibacteriota</taxon>
    </lineage>
</organism>
<evidence type="ECO:0000259" key="7">
    <source>
        <dbReference type="Pfam" id="PF00482"/>
    </source>
</evidence>
<evidence type="ECO:0000256" key="3">
    <source>
        <dbReference type="ARBA" id="ARBA00022692"/>
    </source>
</evidence>
<evidence type="ECO:0000256" key="5">
    <source>
        <dbReference type="ARBA" id="ARBA00023136"/>
    </source>
</evidence>
<proteinExistence type="predicted"/>
<keyword evidence="5 6" id="KW-0472">Membrane</keyword>
<sequence length="265" mass="29030">MAGLTGYILVFTGLGGLAFTIFNSGKAGIRRPLVLLASVNARFALLAQRRLYSLKAACAGASFPFTFDEFLALREALALGVFLCVWFGLGIPASAAGICGALGFFLPSLKLNDIVKKRRAEFRRSFIIFLDLFLLILESGLDFGRALKLLLDKFPPGMLTDEFERMLVDMRLGHSREEALWHMAERIGDENFSDFASAVVQSDRTGGSLSHIVHGLLVSIKTRRVQAAEKMAHEAPVKLLGPLVLFIFPVVFIVLFGPIVIGLLQ</sequence>
<dbReference type="EMBL" id="MFYX01000067">
    <property type="protein sequence ID" value="OGK04636.1"/>
    <property type="molecule type" value="Genomic_DNA"/>
</dbReference>
<gene>
    <name evidence="8" type="ORF">A2519_20885</name>
</gene>
<protein>
    <recommendedName>
        <fullName evidence="7">Type II secretion system protein GspF domain-containing protein</fullName>
    </recommendedName>
</protein>
<evidence type="ECO:0000256" key="6">
    <source>
        <dbReference type="SAM" id="Phobius"/>
    </source>
</evidence>
<feature type="transmembrane region" description="Helical" evidence="6">
    <location>
        <begin position="50"/>
        <end position="67"/>
    </location>
</feature>
<keyword evidence="2" id="KW-1003">Cell membrane</keyword>
<accession>A0A1F7FDV1</accession>
<feature type="transmembrane region" description="Helical" evidence="6">
    <location>
        <begin position="126"/>
        <end position="147"/>
    </location>
</feature>
<dbReference type="PANTHER" id="PTHR35007:SF2">
    <property type="entry name" value="PILUS ASSEMBLE PROTEIN"/>
    <property type="match status" value="1"/>
</dbReference>
<dbReference type="Proteomes" id="UP000179243">
    <property type="component" value="Unassembled WGS sequence"/>
</dbReference>
<name>A0A1F7FDV1_UNCRA</name>
<dbReference type="InterPro" id="IPR018076">
    <property type="entry name" value="T2SS_GspF_dom"/>
</dbReference>
<evidence type="ECO:0000256" key="2">
    <source>
        <dbReference type="ARBA" id="ARBA00022475"/>
    </source>
</evidence>
<comment type="caution">
    <text evidence="8">The sequence shown here is derived from an EMBL/GenBank/DDBJ whole genome shotgun (WGS) entry which is preliminary data.</text>
</comment>
<evidence type="ECO:0000256" key="4">
    <source>
        <dbReference type="ARBA" id="ARBA00022989"/>
    </source>
</evidence>
<feature type="transmembrane region" description="Helical" evidence="6">
    <location>
        <begin position="6"/>
        <end position="29"/>
    </location>
</feature>
<reference evidence="8 9" key="1">
    <citation type="journal article" date="2016" name="Nat. Commun.">
        <title>Thousands of microbial genomes shed light on interconnected biogeochemical processes in an aquifer system.</title>
        <authorList>
            <person name="Anantharaman K."/>
            <person name="Brown C.T."/>
            <person name="Hug L.A."/>
            <person name="Sharon I."/>
            <person name="Castelle C.J."/>
            <person name="Probst A.J."/>
            <person name="Thomas B.C."/>
            <person name="Singh A."/>
            <person name="Wilkins M.J."/>
            <person name="Karaoz U."/>
            <person name="Brodie E.L."/>
            <person name="Williams K.H."/>
            <person name="Hubbard S.S."/>
            <person name="Banfield J.F."/>
        </authorList>
    </citation>
    <scope>NUCLEOTIDE SEQUENCE [LARGE SCALE GENOMIC DNA]</scope>
</reference>
<dbReference type="AlphaFoldDB" id="A0A1F7FDV1"/>
<dbReference type="GO" id="GO:0005886">
    <property type="term" value="C:plasma membrane"/>
    <property type="evidence" value="ECO:0007669"/>
    <property type="project" value="UniProtKB-SubCell"/>
</dbReference>